<dbReference type="InterPro" id="IPR036568">
    <property type="entry name" value="GGCT-like_sf"/>
</dbReference>
<evidence type="ECO:0000313" key="4">
    <source>
        <dbReference type="Proteomes" id="UP001371305"/>
    </source>
</evidence>
<dbReference type="Pfam" id="PF06094">
    <property type="entry name" value="GGACT"/>
    <property type="match status" value="1"/>
</dbReference>
<keyword evidence="1" id="KW-1133">Transmembrane helix</keyword>
<keyword evidence="1" id="KW-0812">Transmembrane</keyword>
<dbReference type="InterPro" id="IPR013024">
    <property type="entry name" value="GGCT-like"/>
</dbReference>
<dbReference type="SUPFAM" id="SSF110857">
    <property type="entry name" value="Gamma-glutamyl cyclotransferase-like"/>
    <property type="match status" value="1"/>
</dbReference>
<evidence type="ECO:0000259" key="2">
    <source>
        <dbReference type="Pfam" id="PF06094"/>
    </source>
</evidence>
<accession>A0ABU9AXG0</accession>
<name>A0ABU9AXG0_9BACT</name>
<protein>
    <submittedName>
        <fullName evidence="3">Gamma-glutamylcyclotransferase family protein</fullName>
    </submittedName>
</protein>
<keyword evidence="4" id="KW-1185">Reference proteome</keyword>
<feature type="transmembrane region" description="Helical" evidence="1">
    <location>
        <begin position="182"/>
        <end position="201"/>
    </location>
</feature>
<gene>
    <name evidence="3" type="ORF">WKV53_17730</name>
</gene>
<dbReference type="InterPro" id="IPR009288">
    <property type="entry name" value="AIG2-like_dom"/>
</dbReference>
<proteinExistence type="predicted"/>
<dbReference type="Proteomes" id="UP001371305">
    <property type="component" value="Unassembled WGS sequence"/>
</dbReference>
<organism evidence="3 4">
    <name type="scientific">Luteolibacter soli</name>
    <dbReference type="NCBI Taxonomy" id="3135280"/>
    <lineage>
        <taxon>Bacteria</taxon>
        <taxon>Pseudomonadati</taxon>
        <taxon>Verrucomicrobiota</taxon>
        <taxon>Verrucomicrobiia</taxon>
        <taxon>Verrucomicrobiales</taxon>
        <taxon>Verrucomicrobiaceae</taxon>
        <taxon>Luteolibacter</taxon>
    </lineage>
</organism>
<dbReference type="EMBL" id="JBBUKT010000007">
    <property type="protein sequence ID" value="MEK7952356.1"/>
    <property type="molecule type" value="Genomic_DNA"/>
</dbReference>
<dbReference type="RefSeq" id="WP_341406115.1">
    <property type="nucleotide sequence ID" value="NZ_JBBUKT010000007.1"/>
</dbReference>
<reference evidence="3 4" key="1">
    <citation type="submission" date="2024-04" db="EMBL/GenBank/DDBJ databases">
        <title>Luteolibacter sp. isolated from soil.</title>
        <authorList>
            <person name="An J."/>
        </authorList>
    </citation>
    <scope>NUCLEOTIDE SEQUENCE [LARGE SCALE GENOMIC DNA]</scope>
    <source>
        <strain evidence="3 4">Y139</strain>
    </source>
</reference>
<feature type="transmembrane region" description="Helical" evidence="1">
    <location>
        <begin position="144"/>
        <end position="162"/>
    </location>
</feature>
<dbReference type="CDD" id="cd06661">
    <property type="entry name" value="GGCT_like"/>
    <property type="match status" value="1"/>
</dbReference>
<comment type="caution">
    <text evidence="3">The sequence shown here is derived from an EMBL/GenBank/DDBJ whole genome shotgun (WGS) entry which is preliminary data.</text>
</comment>
<sequence length="239" mass="26835">MSGSSSELVFVYGPLRRGGSEAYCMKSAEFVAEGRVAGALYHLPEGPGLVDGEMGSPSVRGELYQMSADKLQRLDELDGLDAEERERSDRRRRRVMVHSLLDDGYALEAWTWVWLGPVDPARWIQSGDWMKEYRPDFSERLRRYPWFTLIGMICVSSSPLWMLAAPITGYYKTPMAGLVRDALVVGAALSPFAAVFSLWLARRRGERDGLLGCFFVVAMAESVLAIFGLLAWLVQTIRR</sequence>
<evidence type="ECO:0000256" key="1">
    <source>
        <dbReference type="SAM" id="Phobius"/>
    </source>
</evidence>
<dbReference type="Gene3D" id="3.10.490.10">
    <property type="entry name" value="Gamma-glutamyl cyclotransferase-like"/>
    <property type="match status" value="1"/>
</dbReference>
<keyword evidence="1" id="KW-0472">Membrane</keyword>
<evidence type="ECO:0000313" key="3">
    <source>
        <dbReference type="EMBL" id="MEK7952356.1"/>
    </source>
</evidence>
<feature type="domain" description="Gamma-glutamylcyclotransferase AIG2-like" evidence="2">
    <location>
        <begin position="9"/>
        <end position="130"/>
    </location>
</feature>
<feature type="transmembrane region" description="Helical" evidence="1">
    <location>
        <begin position="213"/>
        <end position="234"/>
    </location>
</feature>